<dbReference type="PANTHER" id="PTHR42643:SF30">
    <property type="entry name" value="IONOTROPIC RECEPTOR 40A-RELATED"/>
    <property type="match status" value="1"/>
</dbReference>
<dbReference type="Gene3D" id="3.40.190.10">
    <property type="entry name" value="Periplasmic binding protein-like II"/>
    <property type="match status" value="1"/>
</dbReference>
<keyword evidence="7" id="KW-0325">Glycoprotein</keyword>
<feature type="transmembrane region" description="Helical" evidence="8">
    <location>
        <begin position="320"/>
        <end position="340"/>
    </location>
</feature>
<keyword evidence="10" id="KW-1185">Reference proteome</keyword>
<organism evidence="9 10">
    <name type="scientific">Diabrotica virgifera virgifera</name>
    <name type="common">western corn rootworm</name>
    <dbReference type="NCBI Taxonomy" id="50390"/>
    <lineage>
        <taxon>Eukaryota</taxon>
        <taxon>Metazoa</taxon>
        <taxon>Ecdysozoa</taxon>
        <taxon>Arthropoda</taxon>
        <taxon>Hexapoda</taxon>
        <taxon>Insecta</taxon>
        <taxon>Pterygota</taxon>
        <taxon>Neoptera</taxon>
        <taxon>Endopterygota</taxon>
        <taxon>Coleoptera</taxon>
        <taxon>Polyphaga</taxon>
        <taxon>Cucujiformia</taxon>
        <taxon>Chrysomeloidea</taxon>
        <taxon>Chrysomelidae</taxon>
        <taxon>Galerucinae</taxon>
        <taxon>Diabroticina</taxon>
        <taxon>Diabroticites</taxon>
        <taxon>Diabrotica</taxon>
    </lineage>
</organism>
<proteinExistence type="predicted"/>
<dbReference type="InterPro" id="IPR052192">
    <property type="entry name" value="Insect_Ionotropic_Sensory_Rcpt"/>
</dbReference>
<evidence type="ECO:0000313" key="10">
    <source>
        <dbReference type="Proteomes" id="UP001652700"/>
    </source>
</evidence>
<dbReference type="RefSeq" id="XP_050510101.1">
    <property type="nucleotide sequence ID" value="XM_050654144.1"/>
</dbReference>
<feature type="transmembrane region" description="Helical" evidence="8">
    <location>
        <begin position="557"/>
        <end position="578"/>
    </location>
</feature>
<sequence length="586" mass="67822">MRISLSQCVVSATNSFLIDNYQTVYYSLPLVDTNDIVSLETYALPSLHALQNVTLLIKSFESHTKGLKDKTIFKNFILHFRTRVHLHQQLDSLKKRKLFNPHAKFLLVSSTIFKDPADLALYVSKYMFYENVVHSVIMTVDPRELTTFHVYSWGPYKSGQCGDNFQVAAKAVDSCSFGKYKYEINWFEHRIPKTFNKCPVRVKYAHAPPLIYQEENQLKGLEIELLSVIAHQLSLTMVYEETSVDEIGHVNSDGEVMGAFKNLENKTADIIIGGYPKEYLWSILFDASHSYTQDAVIWCAPSVPLLDDFQNLFELMEIRCIFLMALAHLLLSLSIWWSSLNYSEEHHIYKNFVNTFVHSFAFFLGSAMPVAARTHKVRYFLLLFIFFGFFSVVTLNTHLISFSSRTYFQPKYSKVEDIYDNNLKAYSFAQEKLFANLIDDQTFVKMKPRIKTCVDLKMCLKYVSVDQDSALCTTNFYKNYIIKNGTIKNIYCLNKERLPFSVNFIMRKGFPLYEIINDLLVQIISSGFIAKWENDIHKYAHSIDTTATATLKNIIPLFQLCGIIWAVAFLIFLVELYVGHRRSMLR</sequence>
<name>A0ABM5KIQ6_DIAVI</name>
<evidence type="ECO:0000256" key="3">
    <source>
        <dbReference type="ARBA" id="ARBA00022692"/>
    </source>
</evidence>
<feature type="transmembrane region" description="Helical" evidence="8">
    <location>
        <begin position="379"/>
        <end position="400"/>
    </location>
</feature>
<dbReference type="GeneID" id="126886956"/>
<evidence type="ECO:0000256" key="6">
    <source>
        <dbReference type="ARBA" id="ARBA00023170"/>
    </source>
</evidence>
<keyword evidence="3 8" id="KW-0812">Transmembrane</keyword>
<dbReference type="Proteomes" id="UP001652700">
    <property type="component" value="Unplaced"/>
</dbReference>
<keyword evidence="5 8" id="KW-0472">Membrane</keyword>
<keyword evidence="2" id="KW-1003">Cell membrane</keyword>
<reference evidence="9" key="1">
    <citation type="submission" date="2025-05" db="UniProtKB">
        <authorList>
            <consortium name="EnsemblMetazoa"/>
        </authorList>
    </citation>
    <scope>IDENTIFICATION</scope>
</reference>
<evidence type="ECO:0000256" key="8">
    <source>
        <dbReference type="SAM" id="Phobius"/>
    </source>
</evidence>
<evidence type="ECO:0000256" key="2">
    <source>
        <dbReference type="ARBA" id="ARBA00022475"/>
    </source>
</evidence>
<feature type="transmembrane region" description="Helical" evidence="8">
    <location>
        <begin position="352"/>
        <end position="372"/>
    </location>
</feature>
<protein>
    <submittedName>
        <fullName evidence="9">Uncharacterized protein</fullName>
    </submittedName>
</protein>
<keyword evidence="6" id="KW-0675">Receptor</keyword>
<dbReference type="EnsemblMetazoa" id="XM_050654144.1">
    <property type="protein sequence ID" value="XP_050510101.1"/>
    <property type="gene ID" value="LOC126886956"/>
</dbReference>
<evidence type="ECO:0000313" key="9">
    <source>
        <dbReference type="EnsemblMetazoa" id="XP_050510101.1"/>
    </source>
</evidence>
<keyword evidence="4 8" id="KW-1133">Transmembrane helix</keyword>
<comment type="subcellular location">
    <subcellularLocation>
        <location evidence="1">Cell membrane</location>
        <topology evidence="1">Multi-pass membrane protein</topology>
    </subcellularLocation>
</comment>
<evidence type="ECO:0000256" key="4">
    <source>
        <dbReference type="ARBA" id="ARBA00022989"/>
    </source>
</evidence>
<evidence type="ECO:0000256" key="7">
    <source>
        <dbReference type="ARBA" id="ARBA00023180"/>
    </source>
</evidence>
<accession>A0ABM5KIQ6</accession>
<dbReference type="PANTHER" id="PTHR42643">
    <property type="entry name" value="IONOTROPIC RECEPTOR 20A-RELATED"/>
    <property type="match status" value="1"/>
</dbReference>
<evidence type="ECO:0000256" key="5">
    <source>
        <dbReference type="ARBA" id="ARBA00023136"/>
    </source>
</evidence>
<dbReference type="SUPFAM" id="SSF53850">
    <property type="entry name" value="Periplasmic binding protein-like II"/>
    <property type="match status" value="1"/>
</dbReference>
<evidence type="ECO:0000256" key="1">
    <source>
        <dbReference type="ARBA" id="ARBA00004651"/>
    </source>
</evidence>